<protein>
    <submittedName>
        <fullName evidence="4">Hydroxypyruvate reductase</fullName>
        <ecNumber evidence="4">1.1.1.81</ecNumber>
    </submittedName>
</protein>
<keyword evidence="5" id="KW-1185">Reference proteome</keyword>
<dbReference type="Proteomes" id="UP000706525">
    <property type="component" value="Unassembled WGS sequence"/>
</dbReference>
<dbReference type="Gene3D" id="3.40.50.10180">
    <property type="entry name" value="Glycerate kinase, MOFRL-like N-terminal domain"/>
    <property type="match status" value="1"/>
</dbReference>
<dbReference type="GO" id="GO:0016618">
    <property type="term" value="F:hydroxypyruvate reductase [NAD(P)H] activity"/>
    <property type="evidence" value="ECO:0007669"/>
    <property type="project" value="UniProtKB-EC"/>
</dbReference>
<dbReference type="SUPFAM" id="SSF82544">
    <property type="entry name" value="GckA/TtuD-like"/>
    <property type="match status" value="1"/>
</dbReference>
<comment type="caution">
    <text evidence="4">The sequence shown here is derived from an EMBL/GenBank/DDBJ whole genome shotgun (WGS) entry which is preliminary data.</text>
</comment>
<name>A0ABM8WRA9_9BURK</name>
<dbReference type="InterPro" id="IPR025286">
    <property type="entry name" value="MOFRL_assoc_dom"/>
</dbReference>
<organism evidence="4 5">
    <name type="scientific">Cupriavidus pampae</name>
    <dbReference type="NCBI Taxonomy" id="659251"/>
    <lineage>
        <taxon>Bacteria</taxon>
        <taxon>Pseudomonadati</taxon>
        <taxon>Pseudomonadota</taxon>
        <taxon>Betaproteobacteria</taxon>
        <taxon>Burkholderiales</taxon>
        <taxon>Burkholderiaceae</taxon>
        <taxon>Cupriavidus</taxon>
    </lineage>
</organism>
<dbReference type="EC" id="1.1.1.81" evidence="4"/>
<evidence type="ECO:0000313" key="5">
    <source>
        <dbReference type="Proteomes" id="UP000706525"/>
    </source>
</evidence>
<dbReference type="Pfam" id="PF05161">
    <property type="entry name" value="MOFRL"/>
    <property type="match status" value="1"/>
</dbReference>
<sequence length="466" mass="47796">MSRPDPRDPAPDTARDPSGAPAGNLASDAASDPRRDDARALLLESFRAAVAAADPLEIVAAQLPPPHQGGRTLVVGAGKAAASMAVAVERAYGGQSAGRATLEGVVVTRYAHGMPTDHIRVIEAGHPVPDEAGEQAAADILARVEGLNENDRLIVLVSGGGSSLLSLPATGIPMADLKATTRELLRCGAPITDMNIVRKHISRIQGGRLAQASRAPVTTLIVSDVAGDDPSAIASGPTVPDPSTYADALAILRRFGATVPATVQAHLERGARGEIDETPKPGDPLFARVDNRMIATAHGSLEAGAAVFRKHGIQPVLLGDTVTGEAREVAQVYAALVREIRAYNAPFAAPVALISGGECTVTLPAGAAGARGGRCSEFLLSLALELGGTAGVYALAADTDGIDGSEDNAGAIADPTSLARAEAAGAPARRQLDAHDAWGFFDAIDDLVVTGPTRTNVNDYRAILIL</sequence>
<dbReference type="PANTHER" id="PTHR12227">
    <property type="entry name" value="GLYCERATE KINASE"/>
    <property type="match status" value="1"/>
</dbReference>
<feature type="compositionally biased region" description="Basic and acidic residues" evidence="1">
    <location>
        <begin position="1"/>
        <end position="15"/>
    </location>
</feature>
<dbReference type="InterPro" id="IPR038614">
    <property type="entry name" value="GK_N_sf"/>
</dbReference>
<dbReference type="InterPro" id="IPR007835">
    <property type="entry name" value="MOFRL"/>
</dbReference>
<feature type="domain" description="MOFRL" evidence="2">
    <location>
        <begin position="351"/>
        <end position="459"/>
    </location>
</feature>
<accession>A0ABM8WRA9</accession>
<proteinExistence type="predicted"/>
<evidence type="ECO:0000259" key="3">
    <source>
        <dbReference type="Pfam" id="PF13660"/>
    </source>
</evidence>
<dbReference type="InterPro" id="IPR039760">
    <property type="entry name" value="MOFRL_protein"/>
</dbReference>
<evidence type="ECO:0000256" key="1">
    <source>
        <dbReference type="SAM" id="MobiDB-lite"/>
    </source>
</evidence>
<gene>
    <name evidence="4" type="primary">ttuD_1</name>
    <name evidence="4" type="ORF">LMG32289_01952</name>
</gene>
<dbReference type="PANTHER" id="PTHR12227:SF0">
    <property type="entry name" value="GLYCERATE KINASE"/>
    <property type="match status" value="1"/>
</dbReference>
<feature type="region of interest" description="Disordered" evidence="1">
    <location>
        <begin position="1"/>
        <end position="36"/>
    </location>
</feature>
<feature type="domain" description="MOFRL-associated" evidence="3">
    <location>
        <begin position="42"/>
        <end position="268"/>
    </location>
</feature>
<dbReference type="Gene3D" id="3.40.1480.10">
    <property type="entry name" value="MOFRL domain"/>
    <property type="match status" value="1"/>
</dbReference>
<evidence type="ECO:0000259" key="2">
    <source>
        <dbReference type="Pfam" id="PF05161"/>
    </source>
</evidence>
<reference evidence="4 5" key="1">
    <citation type="submission" date="2021-08" db="EMBL/GenBank/DDBJ databases">
        <authorList>
            <person name="Peeters C."/>
        </authorList>
    </citation>
    <scope>NUCLEOTIDE SEQUENCE [LARGE SCALE GENOMIC DNA]</scope>
    <source>
        <strain evidence="4 5">LMG 32289</strain>
    </source>
</reference>
<keyword evidence="4" id="KW-0560">Oxidoreductase</keyword>
<evidence type="ECO:0000313" key="4">
    <source>
        <dbReference type="EMBL" id="CAG9169994.1"/>
    </source>
</evidence>
<dbReference type="EMBL" id="CAJZAG010000003">
    <property type="protein sequence ID" value="CAG9169994.1"/>
    <property type="molecule type" value="Genomic_DNA"/>
</dbReference>
<dbReference type="InterPro" id="IPR037035">
    <property type="entry name" value="GK-like_C_sf"/>
</dbReference>
<dbReference type="Pfam" id="PF13660">
    <property type="entry name" value="DUF4147"/>
    <property type="match status" value="1"/>
</dbReference>